<sequence length="148" mass="16144">AIDQPAKYAIVRDLKSITKQVGDIATFQCQVTPGTTNVQWLKDNSVLSGINYRTYKKGDSYFLELNNLTVDDNGIYTFVASDSKTSVASSSTLNVLCGDSRPTSPGGSFLPHPPKFKVKLKDTDLLEGASCVRFELIVRGLPIPVVQM</sequence>
<dbReference type="PANTHER" id="PTHR13817:SF171">
    <property type="entry name" value="STRETCHIN-MLCK, ISOFORM U"/>
    <property type="match status" value="1"/>
</dbReference>
<keyword evidence="4" id="KW-1185">Reference proteome</keyword>
<dbReference type="Proteomes" id="UP000194236">
    <property type="component" value="Unassembled WGS sequence"/>
</dbReference>
<evidence type="ECO:0000313" key="3">
    <source>
        <dbReference type="EMBL" id="OTF73653.1"/>
    </source>
</evidence>
<evidence type="ECO:0000313" key="4">
    <source>
        <dbReference type="Proteomes" id="UP000194236"/>
    </source>
</evidence>
<evidence type="ECO:0000256" key="1">
    <source>
        <dbReference type="ARBA" id="ARBA00022737"/>
    </source>
</evidence>
<keyword evidence="1" id="KW-0677">Repeat</keyword>
<name>A0A1Y3B1B1_EURMA</name>
<evidence type="ECO:0000259" key="2">
    <source>
        <dbReference type="PROSITE" id="PS50835"/>
    </source>
</evidence>
<dbReference type="SUPFAM" id="SSF48726">
    <property type="entry name" value="Immunoglobulin"/>
    <property type="match status" value="1"/>
</dbReference>
<dbReference type="InterPro" id="IPR013783">
    <property type="entry name" value="Ig-like_fold"/>
</dbReference>
<proteinExistence type="predicted"/>
<dbReference type="InterPro" id="IPR050964">
    <property type="entry name" value="Striated_Muscle_Regulatory"/>
</dbReference>
<dbReference type="CDD" id="cd00096">
    <property type="entry name" value="Ig"/>
    <property type="match status" value="1"/>
</dbReference>
<dbReference type="AlphaFoldDB" id="A0A1Y3B1B1"/>
<dbReference type="Pfam" id="PF07679">
    <property type="entry name" value="I-set"/>
    <property type="match status" value="1"/>
</dbReference>
<comment type="caution">
    <text evidence="3">The sequence shown here is derived from an EMBL/GenBank/DDBJ whole genome shotgun (WGS) entry which is preliminary data.</text>
</comment>
<dbReference type="Gene3D" id="2.60.40.10">
    <property type="entry name" value="Immunoglobulins"/>
    <property type="match status" value="1"/>
</dbReference>
<dbReference type="InterPro" id="IPR013098">
    <property type="entry name" value="Ig_I-set"/>
</dbReference>
<feature type="non-terminal residue" evidence="3">
    <location>
        <position position="1"/>
    </location>
</feature>
<protein>
    <recommendedName>
        <fullName evidence="2">Ig-like domain-containing protein</fullName>
    </recommendedName>
</protein>
<gene>
    <name evidence="3" type="ORF">BLA29_011479</name>
</gene>
<accession>A0A1Y3B1B1</accession>
<dbReference type="PANTHER" id="PTHR13817">
    <property type="entry name" value="TITIN"/>
    <property type="match status" value="1"/>
</dbReference>
<organism evidence="3 4">
    <name type="scientific">Euroglyphus maynei</name>
    <name type="common">Mayne's house dust mite</name>
    <dbReference type="NCBI Taxonomy" id="6958"/>
    <lineage>
        <taxon>Eukaryota</taxon>
        <taxon>Metazoa</taxon>
        <taxon>Ecdysozoa</taxon>
        <taxon>Arthropoda</taxon>
        <taxon>Chelicerata</taxon>
        <taxon>Arachnida</taxon>
        <taxon>Acari</taxon>
        <taxon>Acariformes</taxon>
        <taxon>Sarcoptiformes</taxon>
        <taxon>Astigmata</taxon>
        <taxon>Psoroptidia</taxon>
        <taxon>Analgoidea</taxon>
        <taxon>Pyroglyphidae</taxon>
        <taxon>Pyroglyphinae</taxon>
        <taxon>Euroglyphus</taxon>
    </lineage>
</organism>
<feature type="domain" description="Ig-like" evidence="2">
    <location>
        <begin position="5"/>
        <end position="94"/>
    </location>
</feature>
<dbReference type="InterPro" id="IPR003599">
    <property type="entry name" value="Ig_sub"/>
</dbReference>
<dbReference type="InterPro" id="IPR036179">
    <property type="entry name" value="Ig-like_dom_sf"/>
</dbReference>
<dbReference type="SMART" id="SM00409">
    <property type="entry name" value="IG"/>
    <property type="match status" value="1"/>
</dbReference>
<dbReference type="EMBL" id="MUJZ01050654">
    <property type="protein sequence ID" value="OTF73653.1"/>
    <property type="molecule type" value="Genomic_DNA"/>
</dbReference>
<dbReference type="OrthoDB" id="6070751at2759"/>
<dbReference type="InterPro" id="IPR007110">
    <property type="entry name" value="Ig-like_dom"/>
</dbReference>
<dbReference type="PROSITE" id="PS50835">
    <property type="entry name" value="IG_LIKE"/>
    <property type="match status" value="1"/>
</dbReference>
<reference evidence="3 4" key="1">
    <citation type="submission" date="2017-03" db="EMBL/GenBank/DDBJ databases">
        <title>Genome Survey of Euroglyphus maynei.</title>
        <authorList>
            <person name="Arlian L.G."/>
            <person name="Morgan M.S."/>
            <person name="Rider S.D."/>
        </authorList>
    </citation>
    <scope>NUCLEOTIDE SEQUENCE [LARGE SCALE GENOMIC DNA]</scope>
    <source>
        <strain evidence="3">Arlian Lab</strain>
        <tissue evidence="3">Whole body</tissue>
    </source>
</reference>